<reference evidence="4" key="1">
    <citation type="journal article" date="2019" name="Int. J. Syst. Evol. Microbiol.">
        <title>The Global Catalogue of Microorganisms (GCM) 10K type strain sequencing project: providing services to taxonomists for standard genome sequencing and annotation.</title>
        <authorList>
            <consortium name="The Broad Institute Genomics Platform"/>
            <consortium name="The Broad Institute Genome Sequencing Center for Infectious Disease"/>
            <person name="Wu L."/>
            <person name="Ma J."/>
        </authorList>
    </citation>
    <scope>NUCLEOTIDE SEQUENCE [LARGE SCALE GENOMIC DNA]</scope>
    <source>
        <strain evidence="4">CGMCC 1.12606</strain>
    </source>
</reference>
<keyword evidence="4" id="KW-1185">Reference proteome</keyword>
<dbReference type="Pfam" id="PF13239">
    <property type="entry name" value="2TM"/>
    <property type="match status" value="1"/>
</dbReference>
<evidence type="ECO:0000256" key="1">
    <source>
        <dbReference type="SAM" id="Phobius"/>
    </source>
</evidence>
<sequence>MLLKIAIEMTSRQRKESGLDLEQHELIEHAQERIRSKKNLYRHLVWFLIGGVGLVLLNKVFKYGAEYDWSYWVVGFWGILFLVHLVNVFILSPFTGKDWERSQREKLIIAQKKKIAALKEEVEREYPLPSAPKKKVE</sequence>
<evidence type="ECO:0000259" key="2">
    <source>
        <dbReference type="Pfam" id="PF13239"/>
    </source>
</evidence>
<comment type="caution">
    <text evidence="3">The sequence shown here is derived from an EMBL/GenBank/DDBJ whole genome shotgun (WGS) entry which is preliminary data.</text>
</comment>
<evidence type="ECO:0000313" key="3">
    <source>
        <dbReference type="EMBL" id="GGD45724.1"/>
    </source>
</evidence>
<feature type="transmembrane region" description="Helical" evidence="1">
    <location>
        <begin position="40"/>
        <end position="57"/>
    </location>
</feature>
<feature type="domain" description="2TM" evidence="2">
    <location>
        <begin position="28"/>
        <end position="108"/>
    </location>
</feature>
<protein>
    <recommendedName>
        <fullName evidence="2">2TM domain-containing protein</fullName>
    </recommendedName>
</protein>
<keyword evidence="1" id="KW-0812">Transmembrane</keyword>
<name>A0ABQ1QTP7_9FLAO</name>
<dbReference type="InterPro" id="IPR025698">
    <property type="entry name" value="2TM_dom"/>
</dbReference>
<gene>
    <name evidence="3" type="ORF">GCM10011361_10840</name>
</gene>
<dbReference type="EMBL" id="BMFH01000001">
    <property type="protein sequence ID" value="GGD45724.1"/>
    <property type="molecule type" value="Genomic_DNA"/>
</dbReference>
<organism evidence="3 4">
    <name type="scientific">Muriicola marianensis</name>
    <dbReference type="NCBI Taxonomy" id="1324801"/>
    <lineage>
        <taxon>Bacteria</taxon>
        <taxon>Pseudomonadati</taxon>
        <taxon>Bacteroidota</taxon>
        <taxon>Flavobacteriia</taxon>
        <taxon>Flavobacteriales</taxon>
        <taxon>Flavobacteriaceae</taxon>
        <taxon>Muriicola</taxon>
    </lineage>
</organism>
<feature type="transmembrane region" description="Helical" evidence="1">
    <location>
        <begin position="69"/>
        <end position="94"/>
    </location>
</feature>
<proteinExistence type="predicted"/>
<evidence type="ECO:0000313" key="4">
    <source>
        <dbReference type="Proteomes" id="UP000625780"/>
    </source>
</evidence>
<accession>A0ABQ1QTP7</accession>
<dbReference type="Proteomes" id="UP000625780">
    <property type="component" value="Unassembled WGS sequence"/>
</dbReference>
<keyword evidence="1" id="KW-0472">Membrane</keyword>
<keyword evidence="1" id="KW-1133">Transmembrane helix</keyword>